<accession>A0A7W6D6R8</accession>
<evidence type="ECO:0000313" key="4">
    <source>
        <dbReference type="Proteomes" id="UP000574761"/>
    </source>
</evidence>
<evidence type="ECO:0000256" key="2">
    <source>
        <dbReference type="ARBA" id="ARBA00022525"/>
    </source>
</evidence>
<dbReference type="InterPro" id="IPR050557">
    <property type="entry name" value="RTX_toxin/Mannuronan_C5-epim"/>
</dbReference>
<sequence>MTHITGTSKGETLSATSRNDVVKGLGGDDILYGGLSSNIEENNSDGDDVLYGGAGNDQLFDAGGEDRLYGGDGDDLIAVYNHAAIDSGKRGGDKIYGGAGDDDIQVRYSIGPTLKETVYIDGGSGVDRAVLDLSGFKSGATFTVSATKTVTIGSVTLKRIERVSLDGGVGDDNFTGGAGTDYLKGGHGNDRLIGRAGDDELHGGVRQGDRSSEYYGYYLPDGDDYVDAGAGNDTITDYGGANTIRAGSGDDRVDIGEGGDYFWWEKGQDLGDSAPETVPFDATANGSYTVDLGSGNDRLGWRGGPLGALDIDGGHGSDHVWLDFRYVGFTKDLTFALASVATFTNVSVTLKNIESVTLFGGSGNDTFTGGALADEMAGGGGDDTLEGQGGHDRLIGGAGSDTIRGGAGNDTIYGGMAFSNGDGTLRPYDDDVDDKIYGGAGNDTIYAGHGDTADGGTGIDTLNFVLVTEEDFVFDFTTGTVAVDPETIFSNFEVLNYGGGTGRDNVTGGSRGDTLFGGAGDDTLIGGGGNDTLDGGLGTDSMEGDVGNDIYVVNSRRDKVVEKTKEGTDRVESSIDYMLTANVENLTLTGKAHNGTGNSLDNTIIGSDRKNRLDGGAGVDILKGGMNDDRLIGGGGGDKLRGGSGSDTFIYKTLQDSTPGKSGRDTIFDFSKSDKIDISAIDASTKKGGNQGFTFIGTDDFSKRAGELRYDKGKSNTYIRGDVDGDGKADFAIHLDDVRTLDKADFIL</sequence>
<reference evidence="3 4" key="1">
    <citation type="submission" date="2020-08" db="EMBL/GenBank/DDBJ databases">
        <title>Genomic Encyclopedia of Type Strains, Phase IV (KMG-IV): sequencing the most valuable type-strain genomes for metagenomic binning, comparative biology and taxonomic classification.</title>
        <authorList>
            <person name="Goeker M."/>
        </authorList>
    </citation>
    <scope>NUCLEOTIDE SEQUENCE [LARGE SCALE GENOMIC DNA]</scope>
    <source>
        <strain evidence="3 4">DSM 100211</strain>
    </source>
</reference>
<dbReference type="SUPFAM" id="SSF51120">
    <property type="entry name" value="beta-Roll"/>
    <property type="match status" value="5"/>
</dbReference>
<dbReference type="PANTHER" id="PTHR38340">
    <property type="entry name" value="S-LAYER PROTEIN"/>
    <property type="match status" value="1"/>
</dbReference>
<dbReference type="InterPro" id="IPR018511">
    <property type="entry name" value="Hemolysin-typ_Ca-bd_CS"/>
</dbReference>
<evidence type="ECO:0000313" key="3">
    <source>
        <dbReference type="EMBL" id="MBB3976944.1"/>
    </source>
</evidence>
<dbReference type="PANTHER" id="PTHR38340:SF1">
    <property type="entry name" value="S-LAYER PROTEIN"/>
    <property type="match status" value="1"/>
</dbReference>
<keyword evidence="2" id="KW-0964">Secreted</keyword>
<dbReference type="InterPro" id="IPR011049">
    <property type="entry name" value="Serralysin-like_metalloprot_C"/>
</dbReference>
<protein>
    <submittedName>
        <fullName evidence="3">Ca2+-binding RTX toxin-like protein</fullName>
    </submittedName>
</protein>
<dbReference type="Pfam" id="PF00353">
    <property type="entry name" value="HemolysinCabind"/>
    <property type="match status" value="10"/>
</dbReference>
<dbReference type="GO" id="GO:0005576">
    <property type="term" value="C:extracellular region"/>
    <property type="evidence" value="ECO:0007669"/>
    <property type="project" value="UniProtKB-SubCell"/>
</dbReference>
<keyword evidence="4" id="KW-1185">Reference proteome</keyword>
<comment type="caution">
    <text evidence="3">The sequence shown here is derived from an EMBL/GenBank/DDBJ whole genome shotgun (WGS) entry which is preliminary data.</text>
</comment>
<organism evidence="3 4">
    <name type="scientific">Mycoplana azooxidifex</name>
    <dbReference type="NCBI Taxonomy" id="1636188"/>
    <lineage>
        <taxon>Bacteria</taxon>
        <taxon>Pseudomonadati</taxon>
        <taxon>Pseudomonadota</taxon>
        <taxon>Alphaproteobacteria</taxon>
        <taxon>Hyphomicrobiales</taxon>
        <taxon>Rhizobiaceae</taxon>
        <taxon>Mycoplana</taxon>
    </lineage>
</organism>
<name>A0A7W6D6R8_9HYPH</name>
<dbReference type="RefSeq" id="WP_183803401.1">
    <property type="nucleotide sequence ID" value="NZ_JACIEE010000004.1"/>
</dbReference>
<dbReference type="PRINTS" id="PR00313">
    <property type="entry name" value="CABNDNGRPT"/>
</dbReference>
<proteinExistence type="predicted"/>
<gene>
    <name evidence="3" type="ORF">GGQ64_002144</name>
</gene>
<dbReference type="GO" id="GO:0005509">
    <property type="term" value="F:calcium ion binding"/>
    <property type="evidence" value="ECO:0007669"/>
    <property type="project" value="InterPro"/>
</dbReference>
<dbReference type="PROSITE" id="PS00330">
    <property type="entry name" value="HEMOLYSIN_CALCIUM"/>
    <property type="match status" value="5"/>
</dbReference>
<dbReference type="EMBL" id="JACIEE010000004">
    <property type="protein sequence ID" value="MBB3976944.1"/>
    <property type="molecule type" value="Genomic_DNA"/>
</dbReference>
<dbReference type="Proteomes" id="UP000574761">
    <property type="component" value="Unassembled WGS sequence"/>
</dbReference>
<dbReference type="InterPro" id="IPR001343">
    <property type="entry name" value="Hemolysn_Ca-bd"/>
</dbReference>
<evidence type="ECO:0000256" key="1">
    <source>
        <dbReference type="ARBA" id="ARBA00004613"/>
    </source>
</evidence>
<comment type="subcellular location">
    <subcellularLocation>
        <location evidence="1">Secreted</location>
    </subcellularLocation>
</comment>
<dbReference type="AlphaFoldDB" id="A0A7W6D6R8"/>
<dbReference type="Gene3D" id="2.150.10.10">
    <property type="entry name" value="Serralysin-like metalloprotease, C-terminal"/>
    <property type="match status" value="5"/>
</dbReference>